<organism evidence="1 2">
    <name type="scientific">Phytophthora megakarya</name>
    <dbReference type="NCBI Taxonomy" id="4795"/>
    <lineage>
        <taxon>Eukaryota</taxon>
        <taxon>Sar</taxon>
        <taxon>Stramenopiles</taxon>
        <taxon>Oomycota</taxon>
        <taxon>Peronosporomycetes</taxon>
        <taxon>Peronosporales</taxon>
        <taxon>Peronosporaceae</taxon>
        <taxon>Phytophthora</taxon>
    </lineage>
</organism>
<reference evidence="2" key="1">
    <citation type="submission" date="2017-03" db="EMBL/GenBank/DDBJ databases">
        <title>Phytopthora megakarya and P. palmivora, two closely related causual agents of cacao black pod achieved similar genome size and gene model numbers by different mechanisms.</title>
        <authorList>
            <person name="Ali S."/>
            <person name="Shao J."/>
            <person name="Larry D.J."/>
            <person name="Kronmiller B."/>
            <person name="Shen D."/>
            <person name="Strem M.D."/>
            <person name="Melnick R.L."/>
            <person name="Guiltinan M.J."/>
            <person name="Tyler B.M."/>
            <person name="Meinhardt L.W."/>
            <person name="Bailey B.A."/>
        </authorList>
    </citation>
    <scope>NUCLEOTIDE SEQUENCE [LARGE SCALE GENOMIC DNA]</scope>
    <source>
        <strain evidence="2">zdho120</strain>
    </source>
</reference>
<keyword evidence="2" id="KW-1185">Reference proteome</keyword>
<dbReference type="EMBL" id="NBNE01000098">
    <property type="protein sequence ID" value="OWZ22930.1"/>
    <property type="molecule type" value="Genomic_DNA"/>
</dbReference>
<name>A0A225X151_9STRA</name>
<comment type="caution">
    <text evidence="1">The sequence shown here is derived from an EMBL/GenBank/DDBJ whole genome shotgun (WGS) entry which is preliminary data.</text>
</comment>
<gene>
    <name evidence="1" type="ORF">PHMEG_0002281</name>
</gene>
<protein>
    <recommendedName>
        <fullName evidence="3">MULE transposase domain-containing protein</fullName>
    </recommendedName>
</protein>
<dbReference type="AlphaFoldDB" id="A0A225X151"/>
<evidence type="ECO:0008006" key="3">
    <source>
        <dbReference type="Google" id="ProtNLM"/>
    </source>
</evidence>
<sequence>MGDTAGAQYNALGTVFSGDNNYTHLMCYYHLIAKVVERTTGLPKDVEDAVFRDVYELHYSRSLEDYNSNPVAVKLRWQTNTLIRSFYAYTKRVWLNELLSSFHRVCYHQYPVEQLDRALKRDYTAHRLLKMGELQKQLTTCCHQRCIDIRPFLSRLHHPWDSSTRFAAKVIQCSHEKCNKFLDVNTARMEDEGPPKLG</sequence>
<dbReference type="Proteomes" id="UP000198211">
    <property type="component" value="Unassembled WGS sequence"/>
</dbReference>
<dbReference type="OrthoDB" id="113508at2759"/>
<proteinExistence type="predicted"/>
<evidence type="ECO:0000313" key="1">
    <source>
        <dbReference type="EMBL" id="OWZ22930.1"/>
    </source>
</evidence>
<evidence type="ECO:0000313" key="2">
    <source>
        <dbReference type="Proteomes" id="UP000198211"/>
    </source>
</evidence>
<accession>A0A225X151</accession>